<dbReference type="GO" id="GO:0051260">
    <property type="term" value="P:protein homooligomerization"/>
    <property type="evidence" value="ECO:0007669"/>
    <property type="project" value="InterPro"/>
</dbReference>
<dbReference type="GO" id="GO:0016020">
    <property type="term" value="C:membrane"/>
    <property type="evidence" value="ECO:0007669"/>
    <property type="project" value="InterPro"/>
</dbReference>
<feature type="region of interest" description="Disordered" evidence="1">
    <location>
        <begin position="36"/>
        <end position="138"/>
    </location>
</feature>
<keyword evidence="2" id="KW-0732">Signal</keyword>
<organism evidence="3 4">
    <name type="scientific">Gouania willdenowi</name>
    <name type="common">Blunt-snouted clingfish</name>
    <name type="synonym">Lepadogaster willdenowi</name>
    <dbReference type="NCBI Taxonomy" id="441366"/>
    <lineage>
        <taxon>Eukaryota</taxon>
        <taxon>Metazoa</taxon>
        <taxon>Chordata</taxon>
        <taxon>Craniata</taxon>
        <taxon>Vertebrata</taxon>
        <taxon>Euteleostomi</taxon>
        <taxon>Actinopterygii</taxon>
        <taxon>Neopterygii</taxon>
        <taxon>Teleostei</taxon>
        <taxon>Neoteleostei</taxon>
        <taxon>Acanthomorphata</taxon>
        <taxon>Ovalentaria</taxon>
        <taxon>Blenniimorphae</taxon>
        <taxon>Blenniiformes</taxon>
        <taxon>Gobiesocoidei</taxon>
        <taxon>Gobiesocidae</taxon>
        <taxon>Gobiesocinae</taxon>
        <taxon>Gouania</taxon>
    </lineage>
</organism>
<feature type="region of interest" description="Disordered" evidence="1">
    <location>
        <begin position="297"/>
        <end position="342"/>
    </location>
</feature>
<gene>
    <name evidence="3" type="primary">LOC114469626</name>
</gene>
<feature type="signal peptide" evidence="2">
    <location>
        <begin position="1"/>
        <end position="23"/>
    </location>
</feature>
<proteinExistence type="predicted"/>
<dbReference type="SUPFAM" id="SSF54098">
    <property type="entry name" value="Prion-like"/>
    <property type="match status" value="1"/>
</dbReference>
<dbReference type="InterPro" id="IPR036924">
    <property type="entry name" value="Prion/Doppel_b-ribbon_dom_sf"/>
</dbReference>
<reference evidence="3" key="1">
    <citation type="submission" date="2020-06" db="EMBL/GenBank/DDBJ databases">
        <authorList>
            <consortium name="Wellcome Sanger Institute Data Sharing"/>
        </authorList>
    </citation>
    <scope>NUCLEOTIDE SEQUENCE [LARGE SCALE GENOMIC DNA]</scope>
</reference>
<reference evidence="3" key="2">
    <citation type="submission" date="2025-08" db="UniProtKB">
        <authorList>
            <consortium name="Ensembl"/>
        </authorList>
    </citation>
    <scope>IDENTIFICATION</scope>
</reference>
<protein>
    <submittedName>
        <fullName evidence="3">SAC3 family protein A-like</fullName>
    </submittedName>
</protein>
<keyword evidence="4" id="KW-1185">Reference proteome</keyword>
<dbReference type="AlphaFoldDB" id="A0A8C5DPG3"/>
<feature type="compositionally biased region" description="Low complexity" evidence="1">
    <location>
        <begin position="71"/>
        <end position="136"/>
    </location>
</feature>
<reference evidence="3" key="3">
    <citation type="submission" date="2025-09" db="UniProtKB">
        <authorList>
            <consortium name="Ensembl"/>
        </authorList>
    </citation>
    <scope>IDENTIFICATION</scope>
</reference>
<dbReference type="Ensembl" id="ENSGWIT00000010079.1">
    <property type="protein sequence ID" value="ENSGWIP00000009028.1"/>
    <property type="gene ID" value="ENSGWIG00000005399.1"/>
</dbReference>
<dbReference type="Proteomes" id="UP000694680">
    <property type="component" value="Chromosome 9"/>
</dbReference>
<feature type="compositionally biased region" description="Low complexity" evidence="1">
    <location>
        <begin position="324"/>
        <end position="342"/>
    </location>
</feature>
<sequence>MKLNVLVALCLFLLLIISNESLGTRRGKIGWLPKVFTKPSKTKPRHDSRSKESIIKKSKERSQSNQESYNQQPGGYPQQPGRGGSYPNQGGYPQQPGGYPNQGSYPQQPGGYPNQGHYPRQPGAYPQQPYQGGYPQPGYPAGGYPHMGGHGYPWGNINHNPNNRILSPHYGSSFGYGGFGGGVGGGSPFSNSAKAMGFAPSDKSKGFGRSAAMAAAGGAVAGMALGYGLGRFPRPHFHFRSPQEEYYYNYYMYQRHSSSSSSSDINNYNRDYQHRPPPVTFHQYMEACMKRSDLLPAESPRKQKPATPSARPTTNINTTVPSVPAGGNNTTSSNTTSPTLATLHPEVHPTATDSVKVNTTSVPVTSTSNNSTATQNATSSQPQFELSKVLQPVHDLKNAASDDDDDTVSIMEIGYPALIKQMKVKRCTEMYIVYTEKHLENEKKKIPQVRGGAQGLEMDPLQGLLIEISGLLLMLLSNNMPLQMHGGFH</sequence>
<feature type="compositionally biased region" description="Polar residues" evidence="1">
    <location>
        <begin position="310"/>
        <end position="321"/>
    </location>
</feature>
<name>A0A8C5DPG3_GOUWI</name>
<evidence type="ECO:0000256" key="1">
    <source>
        <dbReference type="SAM" id="MobiDB-lite"/>
    </source>
</evidence>
<feature type="chain" id="PRO_5034465585" evidence="2">
    <location>
        <begin position="24"/>
        <end position="489"/>
    </location>
</feature>
<feature type="region of interest" description="Disordered" evidence="1">
    <location>
        <begin position="361"/>
        <end position="382"/>
    </location>
</feature>
<dbReference type="Gene3D" id="1.10.790.10">
    <property type="entry name" value="Prion/Doppel protein, beta-ribbon domain"/>
    <property type="match status" value="1"/>
</dbReference>
<feature type="compositionally biased region" description="Basic and acidic residues" evidence="1">
    <location>
        <begin position="45"/>
        <end position="62"/>
    </location>
</feature>
<evidence type="ECO:0000313" key="4">
    <source>
        <dbReference type="Proteomes" id="UP000694680"/>
    </source>
</evidence>
<evidence type="ECO:0000313" key="3">
    <source>
        <dbReference type="Ensembl" id="ENSGWIP00000009028.1"/>
    </source>
</evidence>
<evidence type="ECO:0000256" key="2">
    <source>
        <dbReference type="SAM" id="SignalP"/>
    </source>
</evidence>
<accession>A0A8C5DPG3</accession>